<evidence type="ECO:0000313" key="3">
    <source>
        <dbReference type="Proteomes" id="UP000199421"/>
    </source>
</evidence>
<feature type="signal peptide" evidence="1">
    <location>
        <begin position="1"/>
        <end position="21"/>
    </location>
</feature>
<dbReference type="InterPro" id="IPR011659">
    <property type="entry name" value="WD40"/>
</dbReference>
<dbReference type="InterPro" id="IPR015919">
    <property type="entry name" value="Cadherin-like_sf"/>
</dbReference>
<dbReference type="SUPFAM" id="SSF49313">
    <property type="entry name" value="Cadherin-like"/>
    <property type="match status" value="1"/>
</dbReference>
<dbReference type="EMBL" id="FOAF01000001">
    <property type="protein sequence ID" value="SEK77575.1"/>
    <property type="molecule type" value="Genomic_DNA"/>
</dbReference>
<reference evidence="3" key="1">
    <citation type="submission" date="2016-10" db="EMBL/GenBank/DDBJ databases">
        <authorList>
            <person name="Varghese N."/>
            <person name="Submissions S."/>
        </authorList>
    </citation>
    <scope>NUCLEOTIDE SEQUENCE [LARGE SCALE GENOMIC DNA]</scope>
    <source>
        <strain evidence="3">DSM 18733</strain>
    </source>
</reference>
<dbReference type="Proteomes" id="UP000199421">
    <property type="component" value="Unassembled WGS sequence"/>
</dbReference>
<dbReference type="Pfam" id="PF05345">
    <property type="entry name" value="He_PIG"/>
    <property type="match status" value="1"/>
</dbReference>
<protein>
    <submittedName>
        <fullName evidence="2">WD40-like Beta Propeller Repeat</fullName>
    </submittedName>
</protein>
<accession>A0A1H7JVI2</accession>
<dbReference type="PROSITE" id="PS51257">
    <property type="entry name" value="PROKAR_LIPOPROTEIN"/>
    <property type="match status" value="1"/>
</dbReference>
<dbReference type="AlphaFoldDB" id="A0A1H7JVI2"/>
<proteinExistence type="predicted"/>
<dbReference type="SUPFAM" id="SSF82171">
    <property type="entry name" value="DPP6 N-terminal domain-like"/>
    <property type="match status" value="1"/>
</dbReference>
<dbReference type="Gene3D" id="2.60.40.10">
    <property type="entry name" value="Immunoglobulins"/>
    <property type="match status" value="1"/>
</dbReference>
<evidence type="ECO:0000256" key="1">
    <source>
        <dbReference type="SAM" id="SignalP"/>
    </source>
</evidence>
<dbReference type="OrthoDB" id="9809364at2"/>
<dbReference type="GO" id="GO:0016020">
    <property type="term" value="C:membrane"/>
    <property type="evidence" value="ECO:0007669"/>
    <property type="project" value="InterPro"/>
</dbReference>
<dbReference type="Pfam" id="PF07676">
    <property type="entry name" value="PD40"/>
    <property type="match status" value="1"/>
</dbReference>
<dbReference type="GO" id="GO:0005509">
    <property type="term" value="F:calcium ion binding"/>
    <property type="evidence" value="ECO:0007669"/>
    <property type="project" value="InterPro"/>
</dbReference>
<organism evidence="2 3">
    <name type="scientific">Olivibacter domesticus</name>
    <name type="common">Pseudosphingobacterium domesticum</name>
    <dbReference type="NCBI Taxonomy" id="407022"/>
    <lineage>
        <taxon>Bacteria</taxon>
        <taxon>Pseudomonadati</taxon>
        <taxon>Bacteroidota</taxon>
        <taxon>Sphingobacteriia</taxon>
        <taxon>Sphingobacteriales</taxon>
        <taxon>Sphingobacteriaceae</taxon>
        <taxon>Olivibacter</taxon>
    </lineage>
</organism>
<keyword evidence="3" id="KW-1185">Reference proteome</keyword>
<gene>
    <name evidence="2" type="ORF">SAMN05661044_01115</name>
</gene>
<feature type="chain" id="PRO_5011662808" evidence="1">
    <location>
        <begin position="22"/>
        <end position="392"/>
    </location>
</feature>
<dbReference type="STRING" id="407022.SAMN05661044_01115"/>
<dbReference type="InterPro" id="IPR013783">
    <property type="entry name" value="Ig-like_fold"/>
</dbReference>
<evidence type="ECO:0000313" key="2">
    <source>
        <dbReference type="EMBL" id="SEK77575.1"/>
    </source>
</evidence>
<name>A0A1H7JVI2_OLID1</name>
<sequence length="392" mass="45261">MTKVILPILLLLLLISCKPSTESTDYFGQPYPDSIPLVFAPNIVSMKGRLEHGISFTPDTREVAFGILNKDDFSGEIFYSRKVNEQWTEPAVFESLKNECAYLPYFSPNGKSLLYTQSKADTYNVYTDIWMIEKINDDWISPKMLKAPLSSTSREANACMTYDGTIYFSSNRNCDGKENCHNADLFYSKLMDNAHQSADVISEFISLNDEESVFISSKEEYIIFCRYTDDETCADLYISYRDINNNWIVPQIIDSTINSKDWDRRPFVSIDNKFLFFTRLQIGEQGLTESDIFWVNTSKLFKPFVYHSLSNTTVQVGEKFEIAVPKDYFKDIDDKQLTYRVNKNQFDWLNFDSEQMKLSGLPPVEGDFELTFTAIDKSSNMTDDKIIITVRK</sequence>
<keyword evidence="1" id="KW-0732">Signal</keyword>